<organism evidence="3 4">
    <name type="scientific">Sandaracinomonas limnophila</name>
    <dbReference type="NCBI Taxonomy" id="1862386"/>
    <lineage>
        <taxon>Bacteria</taxon>
        <taxon>Pseudomonadati</taxon>
        <taxon>Bacteroidota</taxon>
        <taxon>Cytophagia</taxon>
        <taxon>Cytophagales</taxon>
        <taxon>Flectobacillaceae</taxon>
        <taxon>Sandaracinomonas</taxon>
    </lineage>
</organism>
<dbReference type="AlphaFoldDB" id="A0A437PXK9"/>
<dbReference type="EMBL" id="SACY01000001">
    <property type="protein sequence ID" value="RVU26995.1"/>
    <property type="molecule type" value="Genomic_DNA"/>
</dbReference>
<dbReference type="PANTHER" id="PTHR46112:SF3">
    <property type="entry name" value="AMINOPEPTIDASE YPDF"/>
    <property type="match status" value="1"/>
</dbReference>
<dbReference type="SUPFAM" id="SSF53092">
    <property type="entry name" value="Creatinase/prolidase N-terminal domain"/>
    <property type="match status" value="1"/>
</dbReference>
<keyword evidence="3" id="KW-0645">Protease</keyword>
<comment type="caution">
    <text evidence="3">The sequence shown here is derived from an EMBL/GenBank/DDBJ whole genome shotgun (WGS) entry which is preliminary data.</text>
</comment>
<evidence type="ECO:0000313" key="4">
    <source>
        <dbReference type="Proteomes" id="UP000282832"/>
    </source>
</evidence>
<evidence type="ECO:0000259" key="1">
    <source>
        <dbReference type="Pfam" id="PF00557"/>
    </source>
</evidence>
<feature type="domain" description="Creatinase N-terminal" evidence="2">
    <location>
        <begin position="48"/>
        <end position="182"/>
    </location>
</feature>
<evidence type="ECO:0000259" key="2">
    <source>
        <dbReference type="Pfam" id="PF01321"/>
    </source>
</evidence>
<proteinExistence type="predicted"/>
<keyword evidence="3" id="KW-0031">Aminopeptidase</keyword>
<dbReference type="OrthoDB" id="9806388at2"/>
<name>A0A437PXK9_9BACT</name>
<dbReference type="InterPro" id="IPR000587">
    <property type="entry name" value="Creatinase_N"/>
</dbReference>
<feature type="domain" description="Peptidase M24" evidence="1">
    <location>
        <begin position="189"/>
        <end position="395"/>
    </location>
</feature>
<dbReference type="Pfam" id="PF00557">
    <property type="entry name" value="Peptidase_M24"/>
    <property type="match status" value="1"/>
</dbReference>
<dbReference type="GO" id="GO:0004177">
    <property type="term" value="F:aminopeptidase activity"/>
    <property type="evidence" value="ECO:0007669"/>
    <property type="project" value="UniProtKB-KW"/>
</dbReference>
<dbReference type="Gene3D" id="3.90.230.10">
    <property type="entry name" value="Creatinase/methionine aminopeptidase superfamily"/>
    <property type="match status" value="1"/>
</dbReference>
<keyword evidence="4" id="KW-1185">Reference proteome</keyword>
<protein>
    <submittedName>
        <fullName evidence="3">Aminopeptidase P family protein</fullName>
    </submittedName>
</protein>
<sequence>MTNRRIFLKNSGLILGLSTFSVKSLFNEDPQFEQFKFSPITLDERKVRIQKAQQIMQKEFVQAVVLDAGTSMEYFTGLRWYPSERSLLAIIPSKGDIFYVCPAFEEDRLVELNKVAGDIFTWEEHENPFELTLKKLKEKGFKKGKIAIEDKARFFISEGLKKIGKEYNFVLGDEIIVPCRSIKSAHEIELMKIASNITLNAIDYAITFLKEGVTSAQIAEKIAFAHQKMGAQHDFADVNFGIASSFPHGSSKRAPLKIGDTVMVDVGCRVGGYCSDITRTFVFGKASDEQKHIWNLEKKAQEAGFAAAKLGSPCENVDFAARKVVTDAGLGPDYKLPGVPHRTGHGIGMNGHEWPYMVKNNKTLLEPGMCFSIEPTIALPGKFGVRLEDCVYMTENGPQWFSKPAEQLIEI</sequence>
<dbReference type="SUPFAM" id="SSF55920">
    <property type="entry name" value="Creatinase/aminopeptidase"/>
    <property type="match status" value="1"/>
</dbReference>
<dbReference type="InterPro" id="IPR001714">
    <property type="entry name" value="Pept_M24_MAP"/>
</dbReference>
<evidence type="ECO:0000313" key="3">
    <source>
        <dbReference type="EMBL" id="RVU26995.1"/>
    </source>
</evidence>
<dbReference type="Gene3D" id="3.40.350.10">
    <property type="entry name" value="Creatinase/prolidase N-terminal domain"/>
    <property type="match status" value="1"/>
</dbReference>
<dbReference type="PANTHER" id="PTHR46112">
    <property type="entry name" value="AMINOPEPTIDASE"/>
    <property type="match status" value="1"/>
</dbReference>
<dbReference type="GO" id="GO:0008235">
    <property type="term" value="F:metalloexopeptidase activity"/>
    <property type="evidence" value="ECO:0007669"/>
    <property type="project" value="UniProtKB-ARBA"/>
</dbReference>
<dbReference type="Pfam" id="PF01321">
    <property type="entry name" value="Creatinase_N"/>
    <property type="match status" value="1"/>
</dbReference>
<reference evidence="3 4" key="1">
    <citation type="submission" date="2019-01" db="EMBL/GenBank/DDBJ databases">
        <authorList>
            <person name="Chen W.-M."/>
        </authorList>
    </citation>
    <scope>NUCLEOTIDE SEQUENCE [LARGE SCALE GENOMIC DNA]</scope>
    <source>
        <strain evidence="3 4">FSY-15</strain>
    </source>
</reference>
<accession>A0A437PXK9</accession>
<dbReference type="InterPro" id="IPR029149">
    <property type="entry name" value="Creatin/AminoP/Spt16_N"/>
</dbReference>
<dbReference type="RefSeq" id="WP_127802546.1">
    <property type="nucleotide sequence ID" value="NZ_SACY01000001.1"/>
</dbReference>
<gene>
    <name evidence="3" type="ORF">EOJ36_03075</name>
</gene>
<dbReference type="PRINTS" id="PR00599">
    <property type="entry name" value="MAPEPTIDASE"/>
</dbReference>
<dbReference type="InterPro" id="IPR050659">
    <property type="entry name" value="Peptidase_M24B"/>
</dbReference>
<dbReference type="InterPro" id="IPR000994">
    <property type="entry name" value="Pept_M24"/>
</dbReference>
<dbReference type="Proteomes" id="UP000282832">
    <property type="component" value="Unassembled WGS sequence"/>
</dbReference>
<keyword evidence="3" id="KW-0378">Hydrolase</keyword>
<dbReference type="InterPro" id="IPR036005">
    <property type="entry name" value="Creatinase/aminopeptidase-like"/>
</dbReference>